<dbReference type="RefSeq" id="WP_087861081.1">
    <property type="nucleotide sequence ID" value="NZ_LT859958.1"/>
</dbReference>
<dbReference type="PROSITE" id="PS51257">
    <property type="entry name" value="PROKAR_LIPOPROTEIN"/>
    <property type="match status" value="1"/>
</dbReference>
<dbReference type="OrthoDB" id="158100at2"/>
<feature type="signal peptide" evidence="1">
    <location>
        <begin position="1"/>
        <end position="19"/>
    </location>
</feature>
<keyword evidence="3" id="KW-1185">Reference proteome</keyword>
<dbReference type="EMBL" id="LT859958">
    <property type="protein sequence ID" value="SMX53124.1"/>
    <property type="molecule type" value="Genomic_DNA"/>
</dbReference>
<dbReference type="Gene3D" id="3.40.190.10">
    <property type="entry name" value="Periplasmic binding protein-like II"/>
    <property type="match status" value="1"/>
</dbReference>
<reference evidence="3" key="1">
    <citation type="submission" date="2017-05" db="EMBL/GenBank/DDBJ databases">
        <authorList>
            <person name="Kirkegaard R."/>
            <person name="Mcilroy J S."/>
        </authorList>
    </citation>
    <scope>NUCLEOTIDE SEQUENCE [LARGE SCALE GENOMIC DNA]</scope>
</reference>
<dbReference type="KEGG" id="abat:CFX1CAM_0058"/>
<keyword evidence="1" id="KW-0732">Signal</keyword>
<evidence type="ECO:0000313" key="3">
    <source>
        <dbReference type="Proteomes" id="UP000195514"/>
    </source>
</evidence>
<organism evidence="2 3">
    <name type="scientific">Candidatus Brevifilum fermentans</name>
    <dbReference type="NCBI Taxonomy" id="1986204"/>
    <lineage>
        <taxon>Bacteria</taxon>
        <taxon>Bacillati</taxon>
        <taxon>Chloroflexota</taxon>
        <taxon>Anaerolineae</taxon>
        <taxon>Anaerolineales</taxon>
        <taxon>Anaerolineaceae</taxon>
        <taxon>Candidatus Brevifilum</taxon>
    </lineage>
</organism>
<proteinExistence type="predicted"/>
<gene>
    <name evidence="2" type="ORF">CFX1CAM_0058</name>
</gene>
<feature type="chain" id="PRO_5012260980" description="ABC transporter substrate-binding protein" evidence="1">
    <location>
        <begin position="20"/>
        <end position="482"/>
    </location>
</feature>
<evidence type="ECO:0008006" key="4">
    <source>
        <dbReference type="Google" id="ProtNLM"/>
    </source>
</evidence>
<name>A0A1Y6K0E3_9CHLR</name>
<protein>
    <recommendedName>
        <fullName evidence="4">ABC transporter substrate-binding protein</fullName>
    </recommendedName>
</protein>
<dbReference type="InterPro" id="IPR050490">
    <property type="entry name" value="Bact_solute-bd_prot1"/>
</dbReference>
<dbReference type="SUPFAM" id="SSF53850">
    <property type="entry name" value="Periplasmic binding protein-like II"/>
    <property type="match status" value="1"/>
</dbReference>
<dbReference type="InterPro" id="IPR006059">
    <property type="entry name" value="SBP"/>
</dbReference>
<dbReference type="AlphaFoldDB" id="A0A1Y6K0E3"/>
<dbReference type="Pfam" id="PF13416">
    <property type="entry name" value="SBP_bac_8"/>
    <property type="match status" value="1"/>
</dbReference>
<evidence type="ECO:0000256" key="1">
    <source>
        <dbReference type="SAM" id="SignalP"/>
    </source>
</evidence>
<evidence type="ECO:0000313" key="2">
    <source>
        <dbReference type="EMBL" id="SMX53124.1"/>
    </source>
</evidence>
<sequence>MKKLSVLLSILILFSLVLAACAKTTTPPAEEPVVEKPVEEPVVEEPVVEEPVVEEPVVEEPVVEEPVVEEAPPFEGVTIQFWHVYSDAPGDALQALVDEFNAGNPYGIVVDSLDQGSYSDIEDKVNAGIQSGDLPDVVMAYTNALADWYSVGFVADLNPYIDDAEYGLTAEQQADLYPHLREAGSTPDGAWIAYPMTQSANVLVYNFTWAEELGFSEPPTTSAELKDLVCAAAADNAAIGGDFAGTGGIVYFPNTTNWLHMLYAFGGKELNAAGDAYDFNTQEAIDVSMYLLDLKKEGCAWQTESYPNPEQGQRRAIITMSSTAGAPYYEAAFEEANNDDIWGWIAAPGPDGTLAVNAFQQMLGVIPSTQQREMASWLFVKWLTSPEIQARWIPASGYYGTQYSTEALLADYAQANPVWESGVRLAAIGPSEPQTFPAWSSVRRAINNFAAELYNATSQAEVEEILARLTETANDLVKEVSQ</sequence>
<accession>A0A1Y6K0E3</accession>
<dbReference type="PANTHER" id="PTHR43649:SF12">
    <property type="entry name" value="DIACETYLCHITOBIOSE BINDING PROTEIN DASA"/>
    <property type="match status" value="1"/>
</dbReference>
<dbReference type="Proteomes" id="UP000195514">
    <property type="component" value="Chromosome I"/>
</dbReference>
<dbReference type="PANTHER" id="PTHR43649">
    <property type="entry name" value="ARABINOSE-BINDING PROTEIN-RELATED"/>
    <property type="match status" value="1"/>
</dbReference>